<keyword evidence="3 5" id="KW-1133">Transmembrane helix</keyword>
<reference evidence="6" key="1">
    <citation type="submission" date="2017-09" db="EMBL/GenBank/DDBJ databases">
        <title>Contemporary evolution of a Lepidopteran species, Heliothis virescens, in response to modern agricultural practices.</title>
        <authorList>
            <person name="Fritz M.L."/>
            <person name="Deyonke A.M."/>
            <person name="Papanicolaou A."/>
            <person name="Micinski S."/>
            <person name="Westbrook J."/>
            <person name="Gould F."/>
        </authorList>
    </citation>
    <scope>NUCLEOTIDE SEQUENCE [LARGE SCALE GENOMIC DNA]</scope>
    <source>
        <strain evidence="6">HvINT-</strain>
        <tissue evidence="6">Whole body</tissue>
    </source>
</reference>
<feature type="transmembrane region" description="Helical" evidence="5">
    <location>
        <begin position="56"/>
        <end position="80"/>
    </location>
</feature>
<proteinExistence type="predicted"/>
<dbReference type="Gene3D" id="1.20.1250.20">
    <property type="entry name" value="MFS general substrate transporter like domains"/>
    <property type="match status" value="1"/>
</dbReference>
<feature type="transmembrane region" description="Helical" evidence="5">
    <location>
        <begin position="137"/>
        <end position="156"/>
    </location>
</feature>
<comment type="subcellular location">
    <subcellularLocation>
        <location evidence="1">Membrane</location>
        <topology evidence="1">Multi-pass membrane protein</topology>
    </subcellularLocation>
</comment>
<accession>A0A2A4ITL4</accession>
<comment type="caution">
    <text evidence="6">The sequence shown here is derived from an EMBL/GenBank/DDBJ whole genome shotgun (WGS) entry which is preliminary data.</text>
</comment>
<sequence length="193" mass="21507">MYYRYKFQWTDVMFGSYLAYRNIVSFVGTLLILSILKRRLKLSDETVGMLSCASYILATTGLITSTATWCVFMLPLIGIISQGSQVVQRPILNKQILPTEQGKIYSVMGSLESAMQTMSSPLYSLLYTKTVANMPDAWLLPGITLAFFQLLSYLITRKLNQGAVLKPNAKDLGDAEKNAEVKIPLQTKDPSST</sequence>
<dbReference type="EMBL" id="NWSH01007730">
    <property type="protein sequence ID" value="PCG62836.1"/>
    <property type="molecule type" value="Genomic_DNA"/>
</dbReference>
<dbReference type="PANTHER" id="PTHR23507:SF1">
    <property type="entry name" value="FI18259P1-RELATED"/>
    <property type="match status" value="1"/>
</dbReference>
<keyword evidence="4 5" id="KW-0472">Membrane</keyword>
<evidence type="ECO:0000256" key="5">
    <source>
        <dbReference type="SAM" id="Phobius"/>
    </source>
</evidence>
<dbReference type="GO" id="GO:0022857">
    <property type="term" value="F:transmembrane transporter activity"/>
    <property type="evidence" value="ECO:0007669"/>
    <property type="project" value="TreeGrafter"/>
</dbReference>
<evidence type="ECO:0000313" key="6">
    <source>
        <dbReference type="EMBL" id="PCG62836.1"/>
    </source>
</evidence>
<keyword evidence="2 5" id="KW-0812">Transmembrane</keyword>
<name>A0A2A4ITL4_HELVI</name>
<dbReference type="PANTHER" id="PTHR23507">
    <property type="entry name" value="ZGC:174356"/>
    <property type="match status" value="1"/>
</dbReference>
<dbReference type="InterPro" id="IPR036259">
    <property type="entry name" value="MFS_trans_sf"/>
</dbReference>
<dbReference type="AlphaFoldDB" id="A0A2A4ITL4"/>
<evidence type="ECO:0000256" key="1">
    <source>
        <dbReference type="ARBA" id="ARBA00004141"/>
    </source>
</evidence>
<evidence type="ECO:0000256" key="4">
    <source>
        <dbReference type="ARBA" id="ARBA00023136"/>
    </source>
</evidence>
<dbReference type="SUPFAM" id="SSF103473">
    <property type="entry name" value="MFS general substrate transporter"/>
    <property type="match status" value="1"/>
</dbReference>
<evidence type="ECO:0000256" key="3">
    <source>
        <dbReference type="ARBA" id="ARBA00022989"/>
    </source>
</evidence>
<gene>
    <name evidence="6" type="ORF">B5V51_13546</name>
</gene>
<organism evidence="6">
    <name type="scientific">Heliothis virescens</name>
    <name type="common">Tobacco budworm moth</name>
    <dbReference type="NCBI Taxonomy" id="7102"/>
    <lineage>
        <taxon>Eukaryota</taxon>
        <taxon>Metazoa</taxon>
        <taxon>Ecdysozoa</taxon>
        <taxon>Arthropoda</taxon>
        <taxon>Hexapoda</taxon>
        <taxon>Insecta</taxon>
        <taxon>Pterygota</taxon>
        <taxon>Neoptera</taxon>
        <taxon>Endopterygota</taxon>
        <taxon>Lepidoptera</taxon>
        <taxon>Glossata</taxon>
        <taxon>Ditrysia</taxon>
        <taxon>Noctuoidea</taxon>
        <taxon>Noctuidae</taxon>
        <taxon>Heliothinae</taxon>
        <taxon>Heliothis</taxon>
    </lineage>
</organism>
<dbReference type="GO" id="GO:0016020">
    <property type="term" value="C:membrane"/>
    <property type="evidence" value="ECO:0007669"/>
    <property type="project" value="UniProtKB-SubCell"/>
</dbReference>
<feature type="transmembrane region" description="Helical" evidence="5">
    <location>
        <begin position="12"/>
        <end position="36"/>
    </location>
</feature>
<evidence type="ECO:0000256" key="2">
    <source>
        <dbReference type="ARBA" id="ARBA00022692"/>
    </source>
</evidence>
<protein>
    <submittedName>
        <fullName evidence="6">Uncharacterized protein</fullName>
    </submittedName>
</protein>